<dbReference type="Proteomes" id="UP000011866">
    <property type="component" value="Chromosome"/>
</dbReference>
<dbReference type="RefSeq" id="WP_015487696.1">
    <property type="nucleotide sequence ID" value="NC_020888.1"/>
</dbReference>
<name>M5E692_9GAMM</name>
<gene>
    <name evidence="11" type="ORF">TOL_2581</name>
</gene>
<dbReference type="Pfam" id="PF00460">
    <property type="entry name" value="Flg_bb_rod"/>
    <property type="match status" value="1"/>
</dbReference>
<evidence type="ECO:0000256" key="4">
    <source>
        <dbReference type="ARBA" id="ARBA00016244"/>
    </source>
</evidence>
<dbReference type="InterPro" id="IPR002371">
    <property type="entry name" value="FlgK"/>
</dbReference>
<reference evidence="11 12" key="1">
    <citation type="journal article" date="2013" name="Genome Announc.">
        <title>Genome Sequence of Thalassolituus oleivorans MIL-1 (DSM 14913T).</title>
        <authorList>
            <person name="Golyshin P.N."/>
            <person name="Werner J."/>
            <person name="Chernikova T.N."/>
            <person name="Tran H."/>
            <person name="Ferrer M."/>
            <person name="Yakimov M.M."/>
            <person name="Teeling H."/>
            <person name="Golyshina O.V."/>
        </authorList>
    </citation>
    <scope>NUCLEOTIDE SEQUENCE [LARGE SCALE GENOMIC DNA]</scope>
    <source>
        <strain evidence="11 12">MIL-1</strain>
    </source>
</reference>
<dbReference type="Pfam" id="PF21158">
    <property type="entry name" value="flgK_1st_1"/>
    <property type="match status" value="1"/>
</dbReference>
<keyword evidence="5" id="KW-0964">Secreted</keyword>
<keyword evidence="12" id="KW-1185">Reference proteome</keyword>
<dbReference type="InterPro" id="IPR001444">
    <property type="entry name" value="Flag_bb_rod_N"/>
</dbReference>
<dbReference type="NCBIfam" id="TIGR02492">
    <property type="entry name" value="flgK_ends"/>
    <property type="match status" value="1"/>
</dbReference>
<dbReference type="KEGG" id="tol:TOL_2581"/>
<keyword evidence="6" id="KW-0975">Bacterial flagellum</keyword>
<dbReference type="InterPro" id="IPR053927">
    <property type="entry name" value="FlgK_helical"/>
</dbReference>
<dbReference type="eggNOG" id="COG1256">
    <property type="taxonomic scope" value="Bacteria"/>
</dbReference>
<dbReference type="Pfam" id="PF22638">
    <property type="entry name" value="FlgK_D1"/>
    <property type="match status" value="1"/>
</dbReference>
<dbReference type="PANTHER" id="PTHR30033">
    <property type="entry name" value="FLAGELLAR HOOK-ASSOCIATED PROTEIN 1"/>
    <property type="match status" value="1"/>
</dbReference>
<evidence type="ECO:0000256" key="3">
    <source>
        <dbReference type="ARBA" id="ARBA00009677"/>
    </source>
</evidence>
<dbReference type="GeneID" id="79177355"/>
<sequence>MGDILSVGISGLKAHQAALTITGNNITNAGTEGYSRQEVSFGENDSQFSAGVWVGSGVNVDSVRRVYDQFLTEQVRLDTSTFNEFNALAVNASQIDSLLADAGTGLQPGLENLFGALQSSVDDPSSLAAREVVISEANSLIDRFTTISDRLNAQNDIINGQMEVIAGEITTIAEAIAELNEQISFATASAQGNEPSEMLDQRDRLLKQLSEYVEVNVVEQDGSSINVFIGNGQSLVIGNDFNEVFTDIGANDPSRVDIYFRKGNSVQNVTREITGGQLGGILDFREQVLDPTMNGLGRIALTIAQTMNDQHKLGIDYDGLKGENFFEDINDPLKTYERVLGDRNNAQPNDRIMSVHIIDAGELTTSDYEVEFPGPDDFTYRIKRLSDNKILETNSLSGGFPDSIEVDGFEIRFESGSFQKGDNFLLTPTRNEAAKIDMNITRAEQLALASPIVTDAAIGNRGSGEITQGEVYDTNTTYLMNEGELDPPLIIRFTSPTTYDVLDNTDPGNPIPLFPPLMNQTFVPGISNSMLPADEGKTAFTSFGGVLPTKPTYQAASPAAIVDSVNGFFPERIGISYTNPTTGKVTTQPTLITSINASAKEIAQALSKRDGVEASARTTVEITGITNDPNPFQDMVISVNGIVLTDTLGPNQTKYSSGYPEEVPDPITLDFLAERINANIDFQDQGLVARSDGAKLTIISLDGEDVNLEITGDVGDGFSVGNGEYTDLRETGNATFTALSEYEGYDFSEGGPYTYEFDVPGQGTFSIEMTGTYATGDELLDGIRTELENSGYVFSGNLDVGINERGKISFTPRLEMNATGINGSSKLTMGGQLKVVLDENYSLSIAPPGNNLFDTDPVGEPVHFGFDVNVSGLAQAGDEFTIEFNTDGTSDSRNGSSMAALQTEDSISGNTSYTEAYARLVEVVGSVTSRSQINRDSAEVLLRNSQNAVDSNSGVNLDEEAAALIKYELAYNASAQVIQVARQIFDTLISTFR</sequence>
<feature type="domain" description="Flagellar basal body rod protein N-terminal" evidence="7">
    <location>
        <begin position="5"/>
        <end position="34"/>
    </location>
</feature>
<evidence type="ECO:0000313" key="11">
    <source>
        <dbReference type="EMBL" id="CCU72980.1"/>
    </source>
</evidence>
<evidence type="ECO:0000313" key="12">
    <source>
        <dbReference type="Proteomes" id="UP000011866"/>
    </source>
</evidence>
<dbReference type="EMBL" id="HF680312">
    <property type="protein sequence ID" value="CCU72980.1"/>
    <property type="molecule type" value="Genomic_DNA"/>
</dbReference>
<evidence type="ECO:0000256" key="6">
    <source>
        <dbReference type="ARBA" id="ARBA00023143"/>
    </source>
</evidence>
<accession>M5E692</accession>
<evidence type="ECO:0000259" key="10">
    <source>
        <dbReference type="Pfam" id="PF22638"/>
    </source>
</evidence>
<evidence type="ECO:0000259" key="7">
    <source>
        <dbReference type="Pfam" id="PF00460"/>
    </source>
</evidence>
<proteinExistence type="inferred from homology"/>
<comment type="subcellular location">
    <subcellularLocation>
        <location evidence="1">Bacterial flagellum</location>
    </subcellularLocation>
    <subcellularLocation>
        <location evidence="2">Secreted</location>
    </subcellularLocation>
</comment>
<dbReference type="HOGENOM" id="CLU_012762_0_0_6"/>
<dbReference type="InterPro" id="IPR010930">
    <property type="entry name" value="Flg_bb/hook_C_dom"/>
</dbReference>
<evidence type="ECO:0000256" key="2">
    <source>
        <dbReference type="ARBA" id="ARBA00004613"/>
    </source>
</evidence>
<keyword evidence="11" id="KW-0969">Cilium</keyword>
<dbReference type="GO" id="GO:0005198">
    <property type="term" value="F:structural molecule activity"/>
    <property type="evidence" value="ECO:0007669"/>
    <property type="project" value="InterPro"/>
</dbReference>
<dbReference type="Pfam" id="PF06429">
    <property type="entry name" value="Flg_bbr_C"/>
    <property type="match status" value="1"/>
</dbReference>
<dbReference type="AlphaFoldDB" id="M5E692"/>
<dbReference type="PANTHER" id="PTHR30033:SF1">
    <property type="entry name" value="FLAGELLAR HOOK-ASSOCIATED PROTEIN 1"/>
    <property type="match status" value="1"/>
</dbReference>
<evidence type="ECO:0000259" key="8">
    <source>
        <dbReference type="Pfam" id="PF06429"/>
    </source>
</evidence>
<dbReference type="PATRIC" id="fig|1298593.3.peg.2487"/>
<dbReference type="GO" id="GO:0009424">
    <property type="term" value="C:bacterial-type flagellum hook"/>
    <property type="evidence" value="ECO:0007669"/>
    <property type="project" value="InterPro"/>
</dbReference>
<dbReference type="STRING" id="187493.CN03_05435"/>
<dbReference type="GO" id="GO:0005576">
    <property type="term" value="C:extracellular region"/>
    <property type="evidence" value="ECO:0007669"/>
    <property type="project" value="UniProtKB-SubCell"/>
</dbReference>
<dbReference type="PRINTS" id="PR01005">
    <property type="entry name" value="FLGHOOKAP1"/>
</dbReference>
<dbReference type="GO" id="GO:0044780">
    <property type="term" value="P:bacterial-type flagellum assembly"/>
    <property type="evidence" value="ECO:0007669"/>
    <property type="project" value="InterPro"/>
</dbReference>
<evidence type="ECO:0000256" key="5">
    <source>
        <dbReference type="ARBA" id="ARBA00022525"/>
    </source>
</evidence>
<protein>
    <recommendedName>
        <fullName evidence="4">Flagellar hook-associated protein 1</fullName>
    </recommendedName>
</protein>
<keyword evidence="11" id="KW-0966">Cell projection</keyword>
<evidence type="ECO:0000259" key="9">
    <source>
        <dbReference type="Pfam" id="PF21158"/>
    </source>
</evidence>
<feature type="domain" description="Flagellar hook-associated protein FlgK helical" evidence="10">
    <location>
        <begin position="93"/>
        <end position="326"/>
    </location>
</feature>
<feature type="domain" description="Flagellar basal-body/hook protein C-terminal" evidence="8">
    <location>
        <begin position="951"/>
        <end position="990"/>
    </location>
</feature>
<dbReference type="InterPro" id="IPR049119">
    <property type="entry name" value="FlgK_D2-like"/>
</dbReference>
<dbReference type="SUPFAM" id="SSF64518">
    <property type="entry name" value="Phase 1 flagellin"/>
    <property type="match status" value="2"/>
</dbReference>
<evidence type="ECO:0000256" key="1">
    <source>
        <dbReference type="ARBA" id="ARBA00004365"/>
    </source>
</evidence>
<keyword evidence="11" id="KW-0282">Flagellum</keyword>
<feature type="domain" description="Flagellar hook-associated protein 1 D2-like" evidence="9">
    <location>
        <begin position="345"/>
        <end position="428"/>
    </location>
</feature>
<organism evidence="11 12">
    <name type="scientific">Thalassolituus oleivorans MIL-1</name>
    <dbReference type="NCBI Taxonomy" id="1298593"/>
    <lineage>
        <taxon>Bacteria</taxon>
        <taxon>Pseudomonadati</taxon>
        <taxon>Pseudomonadota</taxon>
        <taxon>Gammaproteobacteria</taxon>
        <taxon>Oceanospirillales</taxon>
        <taxon>Oceanospirillaceae</taxon>
        <taxon>Thalassolituus</taxon>
    </lineage>
</organism>
<comment type="similarity">
    <text evidence="3">Belongs to the flagella basal body rod proteins family.</text>
</comment>